<dbReference type="PANTHER" id="PTHR33490">
    <property type="entry name" value="BLR5614 PROTEIN-RELATED"/>
    <property type="match status" value="1"/>
</dbReference>
<dbReference type="SMART" id="SM00460">
    <property type="entry name" value="TGc"/>
    <property type="match status" value="1"/>
</dbReference>
<dbReference type="Proteomes" id="UP000059113">
    <property type="component" value="Chromosome"/>
</dbReference>
<name>A0A0H4VEI0_9SPHN</name>
<dbReference type="Pfam" id="PF01841">
    <property type="entry name" value="Transglut_core"/>
    <property type="match status" value="1"/>
</dbReference>
<dbReference type="KEGG" id="ery:CP97_04960"/>
<protein>
    <submittedName>
        <fullName evidence="2">Transglutaminase-like protein</fullName>
    </submittedName>
</protein>
<accession>A0A0H4VEI0</accession>
<dbReference type="OrthoDB" id="5438043at2"/>
<dbReference type="SUPFAM" id="SSF54001">
    <property type="entry name" value="Cysteine proteinases"/>
    <property type="match status" value="1"/>
</dbReference>
<dbReference type="RefSeq" id="WP_048885035.1">
    <property type="nucleotide sequence ID" value="NZ_CP011310.1"/>
</dbReference>
<feature type="domain" description="Transglutaminase-like" evidence="1">
    <location>
        <begin position="158"/>
        <end position="225"/>
    </location>
</feature>
<evidence type="ECO:0000313" key="2">
    <source>
        <dbReference type="EMBL" id="AKQ41509.1"/>
    </source>
</evidence>
<evidence type="ECO:0000313" key="3">
    <source>
        <dbReference type="Proteomes" id="UP000059113"/>
    </source>
</evidence>
<sequence length="266" mass="29236">MAIKISSSFSVSLDAPTDMLLQFEAADIPEQQILSSNTVLPPAIHMARVAAQAEIGERIWIRAQGDYNVEYSASIEVNRLVEDIASLKRVDPHDLPGETVEYVFDSRYCQADPMQNFVSDEFGRYTGGEKIAAMRDWIADHFTYEPGTSNSGTTALDTFVERRGICRDYAHVMICLARASTIPARYVSCYAPGVDPQDFHAVAEVFLEDRNTPGGGTWQIVDPTGMADPAKTVKIGIGRDAADVSFLTSFGRSYFNESKVGVTDTI</sequence>
<dbReference type="InterPro" id="IPR002931">
    <property type="entry name" value="Transglutaminase-like"/>
</dbReference>
<gene>
    <name evidence="2" type="ORF">CP97_04960</name>
</gene>
<keyword evidence="3" id="KW-1185">Reference proteome</keyword>
<dbReference type="AlphaFoldDB" id="A0A0H4VEI0"/>
<reference evidence="2 3" key="1">
    <citation type="journal article" date="2015" name="Int. J. Syst. Evol. Microbiol.">
        <title>Erythrobacter atlanticus sp. nov., a bacterium from ocean sediment able to degrade polycyclic aromatic hydrocarbons.</title>
        <authorList>
            <person name="Zhuang L."/>
            <person name="Liu Y."/>
            <person name="Wang L."/>
            <person name="Wang W."/>
            <person name="Shao Z."/>
        </authorList>
    </citation>
    <scope>NUCLEOTIDE SEQUENCE [LARGE SCALE GENOMIC DNA]</scope>
    <source>
        <strain evidence="3">s21-N3</strain>
    </source>
</reference>
<dbReference type="EMBL" id="CP011310">
    <property type="protein sequence ID" value="AKQ41509.1"/>
    <property type="molecule type" value="Genomic_DNA"/>
</dbReference>
<evidence type="ECO:0000259" key="1">
    <source>
        <dbReference type="SMART" id="SM00460"/>
    </source>
</evidence>
<organism evidence="2 3">
    <name type="scientific">Aurantiacibacter atlanticus</name>
    <dbReference type="NCBI Taxonomy" id="1648404"/>
    <lineage>
        <taxon>Bacteria</taxon>
        <taxon>Pseudomonadati</taxon>
        <taxon>Pseudomonadota</taxon>
        <taxon>Alphaproteobacteria</taxon>
        <taxon>Sphingomonadales</taxon>
        <taxon>Erythrobacteraceae</taxon>
        <taxon>Aurantiacibacter</taxon>
    </lineage>
</organism>
<dbReference type="Gene3D" id="2.60.40.2250">
    <property type="match status" value="1"/>
</dbReference>
<reference evidence="3" key="2">
    <citation type="submission" date="2015-04" db="EMBL/GenBank/DDBJ databases">
        <title>The complete genome sequence of Erythrobacter sp. s21-N3.</title>
        <authorList>
            <person name="Zhuang L."/>
            <person name="Liu Y."/>
            <person name="Shao Z."/>
        </authorList>
    </citation>
    <scope>NUCLEOTIDE SEQUENCE [LARGE SCALE GENOMIC DNA]</scope>
    <source>
        <strain evidence="3">s21-N3</strain>
    </source>
</reference>
<proteinExistence type="predicted"/>
<dbReference type="InterPro" id="IPR038765">
    <property type="entry name" value="Papain-like_cys_pep_sf"/>
</dbReference>
<dbReference type="STRING" id="1648404.CP97_04960"/>
<dbReference type="PATRIC" id="fig|1648404.4.peg.1036"/>
<dbReference type="Gene3D" id="3.10.620.30">
    <property type="match status" value="1"/>
</dbReference>
<dbReference type="PANTHER" id="PTHR33490:SF12">
    <property type="entry name" value="BLL5557 PROTEIN"/>
    <property type="match status" value="1"/>
</dbReference>